<evidence type="ECO:0000313" key="10">
    <source>
        <dbReference type="Proteomes" id="UP001159641"/>
    </source>
</evidence>
<evidence type="ECO:0000256" key="2">
    <source>
        <dbReference type="ARBA" id="ARBA00022692"/>
    </source>
</evidence>
<dbReference type="InterPro" id="IPR023395">
    <property type="entry name" value="MCP_dom_sf"/>
</dbReference>
<dbReference type="EMBL" id="JAIQCJ010001784">
    <property type="protein sequence ID" value="KAJ8787548.1"/>
    <property type="molecule type" value="Genomic_DNA"/>
</dbReference>
<evidence type="ECO:0000256" key="7">
    <source>
        <dbReference type="ARBA" id="ARBA00023136"/>
    </source>
</evidence>
<feature type="compositionally biased region" description="Gly residues" evidence="8">
    <location>
        <begin position="75"/>
        <end position="93"/>
    </location>
</feature>
<keyword evidence="7" id="KW-0472">Membrane</keyword>
<sequence>MSQDPTPPGYRIRRLPPASPTLLHSPAAASGAARPRPLTPARGRAPVPSRDGGVTSPPLAMGASDPEVAPWARGGAAGMAGAGAGAGARGGAAAGVEARARDPPPAHRAHPRHPRPAAQPSARRMDGASGGLGSGDNAPTTEALFVALGAGVTALSHPLLYVKLLIQVWGQGRHREVGADKKVTGQDLEEDGGGGVDGDGFEERGGDGGLVGHEPMPPTIGTNVLGRKVLYLPSFFTYAKYIVQVDGKIGLFRGLSPRLMSNALSTVTRGSMKKVSPGRSQDRLPEVPLSPLPPVEAAMCTGPASRFPDWSGLHPSTKGRLQALVVQRQVSSIGKVPASPSVCFLANVTLGGDFLSPSSSPRGLPEAGPANGHGQENSRSCFLPSPSLQSYIEEAHLYFAFDPPLLFASQVFPPDEIEQVANKDDMKTSLKKVVKETSYEMMMQCVSRMLAHPLHVISMRCMVQFVGREAKYSGVLSSIGKIFKEEGLLGFFVYSSMAYASYGSSGTKLPSPVHIAAYTEMVLGLIPHLLGDVVFLWGCNLLAHFINAYLVDDSVSDTPGGLGNDQNPGSQFSQALAIRSYTKFVMGIAVSMLTYPFLLVGDLMAVNNCGLQAGLPPYSPVFKSWIHCWKYLSVQGQLFRGSSLLFRRVSSGSCFALE</sequence>
<dbReference type="GO" id="GO:0005741">
    <property type="term" value="C:mitochondrial outer membrane"/>
    <property type="evidence" value="ECO:0007669"/>
    <property type="project" value="UniProtKB-SubCell"/>
</dbReference>
<gene>
    <name evidence="9" type="ORF">J1605_022863</name>
</gene>
<keyword evidence="10" id="KW-1185">Reference proteome</keyword>
<dbReference type="GO" id="GO:0043065">
    <property type="term" value="P:positive regulation of apoptotic process"/>
    <property type="evidence" value="ECO:0007669"/>
    <property type="project" value="TreeGrafter"/>
</dbReference>
<evidence type="ECO:0000313" key="9">
    <source>
        <dbReference type="EMBL" id="KAJ8787548.1"/>
    </source>
</evidence>
<feature type="compositionally biased region" description="Low complexity" evidence="8">
    <location>
        <begin position="25"/>
        <end position="36"/>
    </location>
</feature>
<evidence type="ECO:0000256" key="5">
    <source>
        <dbReference type="ARBA" id="ARBA00022989"/>
    </source>
</evidence>
<dbReference type="AlphaFoldDB" id="A0AB34H5M1"/>
<keyword evidence="5" id="KW-1133">Transmembrane helix</keyword>
<evidence type="ECO:0000256" key="3">
    <source>
        <dbReference type="ARBA" id="ARBA00022737"/>
    </source>
</evidence>
<protein>
    <recommendedName>
        <fullName evidence="11">Mitochondrial carrier 1</fullName>
    </recommendedName>
</protein>
<accession>A0AB34H5M1</accession>
<keyword evidence="6" id="KW-0496">Mitochondrion</keyword>
<feature type="region of interest" description="Disordered" evidence="8">
    <location>
        <begin position="357"/>
        <end position="379"/>
    </location>
</feature>
<keyword evidence="4" id="KW-1000">Mitochondrion outer membrane</keyword>
<evidence type="ECO:0000256" key="1">
    <source>
        <dbReference type="ARBA" id="ARBA00004374"/>
    </source>
</evidence>
<keyword evidence="2" id="KW-0812">Transmembrane</keyword>
<keyword evidence="3" id="KW-0677">Repeat</keyword>
<evidence type="ECO:0000256" key="8">
    <source>
        <dbReference type="SAM" id="MobiDB-lite"/>
    </source>
</evidence>
<dbReference type="PANTHER" id="PTHR10780">
    <property type="entry name" value="MITOCHONDRIAL CARRIER HOMOLOG"/>
    <property type="match status" value="1"/>
</dbReference>
<evidence type="ECO:0000256" key="6">
    <source>
        <dbReference type="ARBA" id="ARBA00023128"/>
    </source>
</evidence>
<feature type="region of interest" description="Disordered" evidence="8">
    <location>
        <begin position="184"/>
        <end position="214"/>
    </location>
</feature>
<dbReference type="SUPFAM" id="SSF103506">
    <property type="entry name" value="Mitochondrial carrier"/>
    <property type="match status" value="2"/>
</dbReference>
<evidence type="ECO:0000256" key="4">
    <source>
        <dbReference type="ARBA" id="ARBA00022787"/>
    </source>
</evidence>
<feature type="region of interest" description="Disordered" evidence="8">
    <location>
        <begin position="270"/>
        <end position="291"/>
    </location>
</feature>
<dbReference type="Proteomes" id="UP001159641">
    <property type="component" value="Unassembled WGS sequence"/>
</dbReference>
<dbReference type="Gene3D" id="1.50.40.10">
    <property type="entry name" value="Mitochondrial carrier domain"/>
    <property type="match status" value="1"/>
</dbReference>
<reference evidence="9 10" key="1">
    <citation type="submission" date="2022-11" db="EMBL/GenBank/DDBJ databases">
        <title>Whole genome sequence of Eschrichtius robustus ER-17-0199.</title>
        <authorList>
            <person name="Bruniche-Olsen A."/>
            <person name="Black A.N."/>
            <person name="Fields C.J."/>
            <person name="Walden K."/>
            <person name="Dewoody J.A."/>
        </authorList>
    </citation>
    <scope>NUCLEOTIDE SEQUENCE [LARGE SCALE GENOMIC DNA]</scope>
    <source>
        <strain evidence="9">ER-17-0199</strain>
        <tissue evidence="9">Blubber</tissue>
    </source>
</reference>
<organism evidence="9 10">
    <name type="scientific">Eschrichtius robustus</name>
    <name type="common">California gray whale</name>
    <name type="synonym">Eschrichtius gibbosus</name>
    <dbReference type="NCBI Taxonomy" id="9764"/>
    <lineage>
        <taxon>Eukaryota</taxon>
        <taxon>Metazoa</taxon>
        <taxon>Chordata</taxon>
        <taxon>Craniata</taxon>
        <taxon>Vertebrata</taxon>
        <taxon>Euteleostomi</taxon>
        <taxon>Mammalia</taxon>
        <taxon>Eutheria</taxon>
        <taxon>Laurasiatheria</taxon>
        <taxon>Artiodactyla</taxon>
        <taxon>Whippomorpha</taxon>
        <taxon>Cetacea</taxon>
        <taxon>Mysticeti</taxon>
        <taxon>Eschrichtiidae</taxon>
        <taxon>Eschrichtius</taxon>
    </lineage>
</organism>
<comment type="subcellular location">
    <subcellularLocation>
        <location evidence="1">Mitochondrion outer membrane</location>
        <topology evidence="1">Multi-pass membrane protein</topology>
    </subcellularLocation>
</comment>
<proteinExistence type="predicted"/>
<feature type="region of interest" description="Disordered" evidence="8">
    <location>
        <begin position="1"/>
        <end position="135"/>
    </location>
</feature>
<comment type="caution">
    <text evidence="9">The sequence shown here is derived from an EMBL/GenBank/DDBJ whole genome shotgun (WGS) entry which is preliminary data.</text>
</comment>
<evidence type="ECO:0008006" key="11">
    <source>
        <dbReference type="Google" id="ProtNLM"/>
    </source>
</evidence>
<dbReference type="PANTHER" id="PTHR10780:SF3">
    <property type="entry name" value="MITOCHONDRIAL CARRIER HOMOLOG 1"/>
    <property type="match status" value="1"/>
</dbReference>
<name>A0AB34H5M1_ESCRO</name>